<protein>
    <submittedName>
        <fullName evidence="4">MADF domain-containing protein</fullName>
    </submittedName>
</protein>
<evidence type="ECO:0000256" key="1">
    <source>
        <dbReference type="SAM" id="MobiDB-lite"/>
    </source>
</evidence>
<proteinExistence type="predicted"/>
<gene>
    <name evidence="2" type="ORF">SBAD_LOCUS11920</name>
</gene>
<reference evidence="4" key="1">
    <citation type="submission" date="2016-06" db="UniProtKB">
        <authorList>
            <consortium name="WormBaseParasite"/>
        </authorList>
    </citation>
    <scope>IDENTIFICATION</scope>
</reference>
<dbReference type="WBParaSite" id="SBAD_0001231701-mRNA-1">
    <property type="protein sequence ID" value="SBAD_0001231701-mRNA-1"/>
    <property type="gene ID" value="SBAD_0001231701"/>
</dbReference>
<reference evidence="2 3" key="2">
    <citation type="submission" date="2018-11" db="EMBL/GenBank/DDBJ databases">
        <authorList>
            <consortium name="Pathogen Informatics"/>
        </authorList>
    </citation>
    <scope>NUCLEOTIDE SEQUENCE [LARGE SCALE GENOMIC DNA]</scope>
</reference>
<organism evidence="4">
    <name type="scientific">Soboliphyme baturini</name>
    <dbReference type="NCBI Taxonomy" id="241478"/>
    <lineage>
        <taxon>Eukaryota</taxon>
        <taxon>Metazoa</taxon>
        <taxon>Ecdysozoa</taxon>
        <taxon>Nematoda</taxon>
        <taxon>Enoplea</taxon>
        <taxon>Dorylaimia</taxon>
        <taxon>Dioctophymatida</taxon>
        <taxon>Dioctophymatoidea</taxon>
        <taxon>Soboliphymatidae</taxon>
        <taxon>Soboliphyme</taxon>
    </lineage>
</organism>
<accession>A0A183J7S2</accession>
<feature type="region of interest" description="Disordered" evidence="1">
    <location>
        <begin position="46"/>
        <end position="65"/>
    </location>
</feature>
<dbReference type="EMBL" id="UZAM01016618">
    <property type="protein sequence ID" value="VDP44029.1"/>
    <property type="molecule type" value="Genomic_DNA"/>
</dbReference>
<evidence type="ECO:0000313" key="4">
    <source>
        <dbReference type="WBParaSite" id="SBAD_0001231701-mRNA-1"/>
    </source>
</evidence>
<dbReference type="Proteomes" id="UP000270296">
    <property type="component" value="Unassembled WGS sequence"/>
</dbReference>
<sequence>MRAASRISSTFTAVKDITRYDSNLQYQQLKPCIVFAVVMTVATNRKPSTLGPRQKPSFLHNTEEMKNREHRHLLTEVNRSYHRDKWIEPEAQKDWKKLYKQISIIKPMATNMSP</sequence>
<name>A0A183J7S2_9BILA</name>
<evidence type="ECO:0000313" key="3">
    <source>
        <dbReference type="Proteomes" id="UP000270296"/>
    </source>
</evidence>
<evidence type="ECO:0000313" key="2">
    <source>
        <dbReference type="EMBL" id="VDP44029.1"/>
    </source>
</evidence>
<dbReference type="AlphaFoldDB" id="A0A183J7S2"/>
<keyword evidence="3" id="KW-1185">Reference proteome</keyword>